<reference evidence="1" key="1">
    <citation type="submission" date="2024-05" db="EMBL/GenBank/DDBJ databases">
        <title>Campylobacter coli isolated from environmental waters in Slovenia.</title>
        <authorList>
            <person name="Zautner A.E."/>
            <person name="Bunk B."/>
            <person name="Riedel T."/>
            <person name="Sproeer C."/>
        </authorList>
    </citation>
    <scope>NUCLEOTIDE SEQUENCE</scope>
    <source>
        <strain evidence="1">CCS1377</strain>
    </source>
</reference>
<dbReference type="AlphaFoldDB" id="A0AAU7E9M2"/>
<accession>A0AAU7E9M2</accession>
<proteinExistence type="predicted"/>
<dbReference type="EMBL" id="CP155620">
    <property type="protein sequence ID" value="XBJ29938.1"/>
    <property type="molecule type" value="Genomic_DNA"/>
</dbReference>
<name>A0AAU7E9M2_9BACT</name>
<gene>
    <name evidence="1" type="ORF">AAH949_03650</name>
</gene>
<organism evidence="1">
    <name type="scientific">Campylobacter sp. CCS1377</name>
    <dbReference type="NCBI Taxonomy" id="3158229"/>
    <lineage>
        <taxon>Bacteria</taxon>
        <taxon>Pseudomonadati</taxon>
        <taxon>Campylobacterota</taxon>
        <taxon>Epsilonproteobacteria</taxon>
        <taxon>Campylobacterales</taxon>
        <taxon>Campylobacteraceae</taxon>
        <taxon>Campylobacter</taxon>
    </lineage>
</organism>
<dbReference type="RefSeq" id="WP_348519012.1">
    <property type="nucleotide sequence ID" value="NZ_CP155620.1"/>
</dbReference>
<protein>
    <submittedName>
        <fullName evidence="1">Uncharacterized protein</fullName>
    </submittedName>
</protein>
<sequence>MFVGIEFIYSAERLVYVYIKELGYYGGWNKWTFNLFILSNTTQRNYNSIESIIINNSQIMQNKEIIGNLKIGDKLDRSYTYDYLNIIVLENLLDKPSYLNHFEENYDCFEDL</sequence>
<evidence type="ECO:0000313" key="1">
    <source>
        <dbReference type="EMBL" id="XBJ29938.1"/>
    </source>
</evidence>